<dbReference type="EMBL" id="JBHLUX010000024">
    <property type="protein sequence ID" value="MFC0470708.1"/>
    <property type="molecule type" value="Genomic_DNA"/>
</dbReference>
<dbReference type="Gene3D" id="3.90.550.10">
    <property type="entry name" value="Spore Coat Polysaccharide Biosynthesis Protein SpsA, Chain A"/>
    <property type="match status" value="1"/>
</dbReference>
<dbReference type="Pfam" id="PF02709">
    <property type="entry name" value="Glyco_transf_7C"/>
    <property type="match status" value="1"/>
</dbReference>
<organism evidence="3 4">
    <name type="scientific">Halalkalibacter kiskunsagensis</name>
    <dbReference type="NCBI Taxonomy" id="1548599"/>
    <lineage>
        <taxon>Bacteria</taxon>
        <taxon>Bacillati</taxon>
        <taxon>Bacillota</taxon>
        <taxon>Bacilli</taxon>
        <taxon>Bacillales</taxon>
        <taxon>Bacillaceae</taxon>
        <taxon>Halalkalibacter</taxon>
    </lineage>
</organism>
<dbReference type="Proteomes" id="UP001589838">
    <property type="component" value="Unassembled WGS sequence"/>
</dbReference>
<keyword evidence="3" id="KW-0328">Glycosyltransferase</keyword>
<sequence>MESVSVLFPYKPDYGHRDRLFKWVLKYYKEVFPEVEICIGECKNDIFSRAEAVNNAAHKATKEIFVIADCDIFYDRNVLKKSIQQLDNFAWVVPYERIHYLSKDCTEQIIQQKPEWPTVPLKGDIVKATEGQYISGYVYIGGVNIVPRKYFSYIGGFDERFRGWGGEDDAFNAAMNTLCGHYGRLDLDIYHLWHPPAPGSHESNNSHSNFKENTKLKKRYTSASGNKDAMIQIVSENFLNN</sequence>
<dbReference type="GO" id="GO:0016757">
    <property type="term" value="F:glycosyltransferase activity"/>
    <property type="evidence" value="ECO:0007669"/>
    <property type="project" value="UniProtKB-KW"/>
</dbReference>
<evidence type="ECO:0000313" key="3">
    <source>
        <dbReference type="EMBL" id="MFC0470708.1"/>
    </source>
</evidence>
<gene>
    <name evidence="3" type="ORF">ACFFHM_09435</name>
</gene>
<keyword evidence="4" id="KW-1185">Reference proteome</keyword>
<feature type="domain" description="Galactosyltransferase C-terminal" evidence="2">
    <location>
        <begin position="138"/>
        <end position="189"/>
    </location>
</feature>
<protein>
    <submittedName>
        <fullName evidence="3">Galactosyltransferase-related protein</fullName>
    </submittedName>
</protein>
<evidence type="ECO:0000256" key="1">
    <source>
        <dbReference type="ARBA" id="ARBA00022679"/>
    </source>
</evidence>
<name>A0ABV6KBM0_9BACI</name>
<proteinExistence type="predicted"/>
<dbReference type="RefSeq" id="WP_335959273.1">
    <property type="nucleotide sequence ID" value="NZ_JAXBLX010000004.1"/>
</dbReference>
<dbReference type="InterPro" id="IPR027791">
    <property type="entry name" value="Galactosyl_T_C"/>
</dbReference>
<accession>A0ABV6KBM0</accession>
<reference evidence="3 4" key="1">
    <citation type="submission" date="2024-09" db="EMBL/GenBank/DDBJ databases">
        <authorList>
            <person name="Sun Q."/>
            <person name="Mori K."/>
        </authorList>
    </citation>
    <scope>NUCLEOTIDE SEQUENCE [LARGE SCALE GENOMIC DNA]</scope>
    <source>
        <strain evidence="3 4">NCAIM B.02610</strain>
    </source>
</reference>
<evidence type="ECO:0000313" key="4">
    <source>
        <dbReference type="Proteomes" id="UP001589838"/>
    </source>
</evidence>
<keyword evidence="1" id="KW-0808">Transferase</keyword>
<dbReference type="SUPFAM" id="SSF53448">
    <property type="entry name" value="Nucleotide-diphospho-sugar transferases"/>
    <property type="match status" value="1"/>
</dbReference>
<dbReference type="InterPro" id="IPR029044">
    <property type="entry name" value="Nucleotide-diphossugar_trans"/>
</dbReference>
<comment type="caution">
    <text evidence="3">The sequence shown here is derived from an EMBL/GenBank/DDBJ whole genome shotgun (WGS) entry which is preliminary data.</text>
</comment>
<evidence type="ECO:0000259" key="2">
    <source>
        <dbReference type="Pfam" id="PF02709"/>
    </source>
</evidence>